<name>A0A1G2DW38_9BACT</name>
<dbReference type="AlphaFoldDB" id="A0A1G2DW38"/>
<comment type="caution">
    <text evidence="1">The sequence shown here is derived from an EMBL/GenBank/DDBJ whole genome shotgun (WGS) entry which is preliminary data.</text>
</comment>
<sequence>MNDEQLQKRISQTVFDIYPLDRMLPVETVYSIFLKEYAQSDDKSIFFHDRKFQRLIEGYFALFLAVSLKDMLGKEHYLMFPGDPSNDVYTFYIQDEDKTKSVGYRFDIKEFTSFSDSFISFAEKVIIPKIDIYNIAVGTHRKIEGKDLKFLSNYLKSKSSDAKIWLIGSPIEENNNENISKVTVINKEGFIYDKVIDLNKWLNNKPLDIYQNIIRIK</sequence>
<gene>
    <name evidence="1" type="ORF">A2V72_00710</name>
</gene>
<protein>
    <submittedName>
        <fullName evidence="1">Uncharacterized protein</fullName>
    </submittedName>
</protein>
<dbReference type="EMBL" id="MHLW01000023">
    <property type="protein sequence ID" value="OGZ17845.1"/>
    <property type="molecule type" value="Genomic_DNA"/>
</dbReference>
<accession>A0A1G2DW38</accession>
<organism evidence="1 2">
    <name type="scientific">Candidatus Nealsonbacteria bacterium RBG_13_37_56</name>
    <dbReference type="NCBI Taxonomy" id="1801661"/>
    <lineage>
        <taxon>Bacteria</taxon>
        <taxon>Candidatus Nealsoniibacteriota</taxon>
    </lineage>
</organism>
<dbReference type="Proteomes" id="UP000178893">
    <property type="component" value="Unassembled WGS sequence"/>
</dbReference>
<evidence type="ECO:0000313" key="1">
    <source>
        <dbReference type="EMBL" id="OGZ17845.1"/>
    </source>
</evidence>
<reference evidence="1 2" key="1">
    <citation type="journal article" date="2016" name="Nat. Commun.">
        <title>Thousands of microbial genomes shed light on interconnected biogeochemical processes in an aquifer system.</title>
        <authorList>
            <person name="Anantharaman K."/>
            <person name="Brown C.T."/>
            <person name="Hug L.A."/>
            <person name="Sharon I."/>
            <person name="Castelle C.J."/>
            <person name="Probst A.J."/>
            <person name="Thomas B.C."/>
            <person name="Singh A."/>
            <person name="Wilkins M.J."/>
            <person name="Karaoz U."/>
            <person name="Brodie E.L."/>
            <person name="Williams K.H."/>
            <person name="Hubbard S.S."/>
            <person name="Banfield J.F."/>
        </authorList>
    </citation>
    <scope>NUCLEOTIDE SEQUENCE [LARGE SCALE GENOMIC DNA]</scope>
</reference>
<evidence type="ECO:0000313" key="2">
    <source>
        <dbReference type="Proteomes" id="UP000178893"/>
    </source>
</evidence>
<proteinExistence type="predicted"/>